<dbReference type="InterPro" id="IPR000210">
    <property type="entry name" value="BTB/POZ_dom"/>
</dbReference>
<proteinExistence type="predicted"/>
<organism evidence="2 3">
    <name type="scientific">Gigaspora rosea</name>
    <dbReference type="NCBI Taxonomy" id="44941"/>
    <lineage>
        <taxon>Eukaryota</taxon>
        <taxon>Fungi</taxon>
        <taxon>Fungi incertae sedis</taxon>
        <taxon>Mucoromycota</taxon>
        <taxon>Glomeromycotina</taxon>
        <taxon>Glomeromycetes</taxon>
        <taxon>Diversisporales</taxon>
        <taxon>Gigasporaceae</taxon>
        <taxon>Gigaspora</taxon>
    </lineage>
</organism>
<gene>
    <name evidence="2" type="ORF">C2G38_445831</name>
</gene>
<dbReference type="Gene3D" id="3.30.710.10">
    <property type="entry name" value="Potassium Channel Kv1.1, Chain A"/>
    <property type="match status" value="1"/>
</dbReference>
<reference evidence="2 3" key="1">
    <citation type="submission" date="2018-06" db="EMBL/GenBank/DDBJ databases">
        <title>Comparative genomics reveals the genomic features of Rhizophagus irregularis, R. cerebriforme, R. diaphanum and Gigaspora rosea, and their symbiotic lifestyle signature.</title>
        <authorList>
            <person name="Morin E."/>
            <person name="San Clemente H."/>
            <person name="Chen E.C.H."/>
            <person name="De La Providencia I."/>
            <person name="Hainaut M."/>
            <person name="Kuo A."/>
            <person name="Kohler A."/>
            <person name="Murat C."/>
            <person name="Tang N."/>
            <person name="Roy S."/>
            <person name="Loubradou J."/>
            <person name="Henrissat B."/>
            <person name="Grigoriev I.V."/>
            <person name="Corradi N."/>
            <person name="Roux C."/>
            <person name="Martin F.M."/>
        </authorList>
    </citation>
    <scope>NUCLEOTIDE SEQUENCE [LARGE SCALE GENOMIC DNA]</scope>
    <source>
        <strain evidence="2 3">DAOM 194757</strain>
    </source>
</reference>
<dbReference type="InterPro" id="IPR052407">
    <property type="entry name" value="BTB_POZ_domain_cont_9"/>
</dbReference>
<accession>A0A397UAB4</accession>
<dbReference type="Pfam" id="PF00651">
    <property type="entry name" value="BTB"/>
    <property type="match status" value="1"/>
</dbReference>
<feature type="domain" description="BTB" evidence="1">
    <location>
        <begin position="23"/>
        <end position="95"/>
    </location>
</feature>
<name>A0A397UAB4_9GLOM</name>
<comment type="caution">
    <text evidence="2">The sequence shown here is derived from an EMBL/GenBank/DDBJ whole genome shotgun (WGS) entry which is preliminary data.</text>
</comment>
<dbReference type="AlphaFoldDB" id="A0A397UAB4"/>
<dbReference type="SUPFAM" id="SSF54695">
    <property type="entry name" value="POZ domain"/>
    <property type="match status" value="1"/>
</dbReference>
<dbReference type="Proteomes" id="UP000266673">
    <property type="component" value="Unassembled WGS sequence"/>
</dbReference>
<protein>
    <recommendedName>
        <fullName evidence="1">BTB domain-containing protein</fullName>
    </recommendedName>
</protein>
<dbReference type="InterPro" id="IPR011333">
    <property type="entry name" value="SKP1/BTB/POZ_sf"/>
</dbReference>
<evidence type="ECO:0000313" key="2">
    <source>
        <dbReference type="EMBL" id="RIB07250.1"/>
    </source>
</evidence>
<evidence type="ECO:0000313" key="3">
    <source>
        <dbReference type="Proteomes" id="UP000266673"/>
    </source>
</evidence>
<dbReference type="GO" id="GO:0005737">
    <property type="term" value="C:cytoplasm"/>
    <property type="evidence" value="ECO:0007669"/>
    <property type="project" value="TreeGrafter"/>
</dbReference>
<sequence>MKLKHLEKLSSNYLELLNDDEDFNVIINVGDSPYIKSFQAHSAILRYRSLYFHDKLANVIKDNNDTKTINLKNILTEHFEVILKYIYGGVCLLEDFETSFIFELTFVAHEFLLDELAKNLETYLIESKPSWLRLHFSCVYQKSFQNAKLHVFQK</sequence>
<dbReference type="PANTHER" id="PTHR46306:SF1">
    <property type="entry name" value="BTB_POZ DOMAIN-CONTAINING PROTEIN 9"/>
    <property type="match status" value="1"/>
</dbReference>
<dbReference type="PROSITE" id="PS50097">
    <property type="entry name" value="BTB"/>
    <property type="match status" value="1"/>
</dbReference>
<dbReference type="OrthoDB" id="2390243at2759"/>
<dbReference type="SMART" id="SM00225">
    <property type="entry name" value="BTB"/>
    <property type="match status" value="1"/>
</dbReference>
<evidence type="ECO:0000259" key="1">
    <source>
        <dbReference type="PROSITE" id="PS50097"/>
    </source>
</evidence>
<keyword evidence="3" id="KW-1185">Reference proteome</keyword>
<dbReference type="EMBL" id="QKWP01001688">
    <property type="protein sequence ID" value="RIB07250.1"/>
    <property type="molecule type" value="Genomic_DNA"/>
</dbReference>
<dbReference type="PANTHER" id="PTHR46306">
    <property type="entry name" value="BTB/POZ DOMAIN-CONTAINING PROTEIN 9"/>
    <property type="match status" value="1"/>
</dbReference>